<sequence>MKMTKLAALLGMMTLATTAHAKEVLTVYTAFETDIMGPYQQAFEQAHPDIEIKWVRDSTGVITAKLLAEKARPQADVVWGLAGSSLALLKQEGVIKPYLPAGAEALDPGLRDPQANPAWYGNDAFFNAVCFNEAMGKSLGIPAPTSWEDLLKPEFKGRIAMPNPASSGTGFMMVAAWLQSLGDDKGWAYMEKLHGNIAQYTHSGSKPCVQAAQGEVLAGISMSLRGAKLKTQGAPISVILPKGGIGWDTESVALVNEGSAAAKTLVDWSIGESANHLYSQNYPVVGIAALSKPVPNYPDVKQAMIPLDFAKMARERAQILADWSSRFDGKSEAQ</sequence>
<gene>
    <name evidence="3" type="ORF">ACEUDJ_02140</name>
</gene>
<proteinExistence type="predicted"/>
<dbReference type="Pfam" id="PF13343">
    <property type="entry name" value="SBP_bac_6"/>
    <property type="match status" value="1"/>
</dbReference>
<dbReference type="InterPro" id="IPR017663">
    <property type="entry name" value="ABC_2-AEP-bd"/>
</dbReference>
<dbReference type="PANTHER" id="PTHR30006">
    <property type="entry name" value="THIAMINE-BINDING PERIPLASMIC PROTEIN-RELATED"/>
    <property type="match status" value="1"/>
</dbReference>
<dbReference type="PANTHER" id="PTHR30006:SF2">
    <property type="entry name" value="ABC TRANSPORTER SUBSTRATE-BINDING PROTEIN"/>
    <property type="match status" value="1"/>
</dbReference>
<dbReference type="CDD" id="cd13544">
    <property type="entry name" value="PBP2_Fbp_like_1"/>
    <property type="match status" value="1"/>
</dbReference>
<evidence type="ECO:0000313" key="4">
    <source>
        <dbReference type="Proteomes" id="UP001630969"/>
    </source>
</evidence>
<dbReference type="RefSeq" id="WP_408787774.1">
    <property type="nucleotide sequence ID" value="NZ_JBGXBU010000001.1"/>
</dbReference>
<dbReference type="InterPro" id="IPR026045">
    <property type="entry name" value="Ferric-bd"/>
</dbReference>
<comment type="caution">
    <text evidence="3">The sequence shown here is derived from an EMBL/GenBank/DDBJ whole genome shotgun (WGS) entry which is preliminary data.</text>
</comment>
<dbReference type="SUPFAM" id="SSF53850">
    <property type="entry name" value="Periplasmic binding protein-like II"/>
    <property type="match status" value="1"/>
</dbReference>
<evidence type="ECO:0000313" key="3">
    <source>
        <dbReference type="EMBL" id="MFM4891681.1"/>
    </source>
</evidence>
<evidence type="ECO:0000256" key="2">
    <source>
        <dbReference type="SAM" id="SignalP"/>
    </source>
</evidence>
<dbReference type="PIRSF" id="PIRSF002825">
    <property type="entry name" value="CfbpA"/>
    <property type="match status" value="1"/>
</dbReference>
<organism evidence="3 4">
    <name type="scientific">Aeromonas bivalvium</name>
    <dbReference type="NCBI Taxonomy" id="440079"/>
    <lineage>
        <taxon>Bacteria</taxon>
        <taxon>Pseudomonadati</taxon>
        <taxon>Pseudomonadota</taxon>
        <taxon>Gammaproteobacteria</taxon>
        <taxon>Aeromonadales</taxon>
        <taxon>Aeromonadaceae</taxon>
        <taxon>Aeromonas</taxon>
    </lineage>
</organism>
<name>A0ABW9GQB1_9GAMM</name>
<accession>A0ABW9GQB1</accession>
<keyword evidence="4" id="KW-1185">Reference proteome</keyword>
<dbReference type="NCBIfam" id="TIGR03261">
    <property type="entry name" value="phnS2"/>
    <property type="match status" value="1"/>
</dbReference>
<protein>
    <submittedName>
        <fullName evidence="3">2-aminoethylphosphonate ABC transporter substrate-binding protein</fullName>
    </submittedName>
</protein>
<reference evidence="3 4" key="1">
    <citation type="submission" date="2024-09" db="EMBL/GenBank/DDBJ databases">
        <title>Aeromonas strains Genome sequencing and assembly.</title>
        <authorList>
            <person name="Hu X."/>
            <person name="Tang B."/>
        </authorList>
    </citation>
    <scope>NUCLEOTIDE SEQUENCE [LARGE SCALE GENOMIC DNA]</scope>
    <source>
        <strain evidence="3 4">NB23SCDHY001</strain>
    </source>
</reference>
<dbReference type="Proteomes" id="UP001630969">
    <property type="component" value="Unassembled WGS sequence"/>
</dbReference>
<feature type="signal peptide" evidence="2">
    <location>
        <begin position="1"/>
        <end position="21"/>
    </location>
</feature>
<dbReference type="EMBL" id="JBGXBU010000001">
    <property type="protein sequence ID" value="MFM4891681.1"/>
    <property type="molecule type" value="Genomic_DNA"/>
</dbReference>
<dbReference type="Gene3D" id="3.40.190.10">
    <property type="entry name" value="Periplasmic binding protein-like II"/>
    <property type="match status" value="2"/>
</dbReference>
<dbReference type="GeneID" id="97218861"/>
<feature type="chain" id="PRO_5047110730" evidence="2">
    <location>
        <begin position="22"/>
        <end position="334"/>
    </location>
</feature>
<evidence type="ECO:0000256" key="1">
    <source>
        <dbReference type="ARBA" id="ARBA00022729"/>
    </source>
</evidence>
<keyword evidence="1 2" id="KW-0732">Signal</keyword>